<keyword evidence="3" id="KW-1185">Reference proteome</keyword>
<feature type="chain" id="PRO_5020428215" description="Secreted protein" evidence="1">
    <location>
        <begin position="40"/>
        <end position="147"/>
    </location>
</feature>
<dbReference type="Proteomes" id="UP000295165">
    <property type="component" value="Unassembled WGS sequence"/>
</dbReference>
<evidence type="ECO:0000256" key="1">
    <source>
        <dbReference type="SAM" id="SignalP"/>
    </source>
</evidence>
<feature type="signal peptide" evidence="1">
    <location>
        <begin position="1"/>
        <end position="39"/>
    </location>
</feature>
<gene>
    <name evidence="2" type="ORF">CCUG63697_00006</name>
</gene>
<keyword evidence="1" id="KW-0732">Signal</keyword>
<comment type="caution">
    <text evidence="2">The sequence shown here is derived from an EMBL/GenBank/DDBJ whole genome shotgun (WGS) entry which is preliminary data.</text>
</comment>
<organism evidence="2 3">
    <name type="scientific">Mycobacteroides franklinii</name>
    <dbReference type="NCBI Taxonomy" id="948102"/>
    <lineage>
        <taxon>Bacteria</taxon>
        <taxon>Bacillati</taxon>
        <taxon>Actinomycetota</taxon>
        <taxon>Actinomycetes</taxon>
        <taxon>Mycobacteriales</taxon>
        <taxon>Mycobacteriaceae</taxon>
        <taxon>Mycobacteroides</taxon>
    </lineage>
</organism>
<reference evidence="2 3" key="1">
    <citation type="journal article" date="2019" name="Sci. Rep.">
        <title>Extended insight into the Mycobacterium chelonae-abscessus complex through whole genome sequencing of Mycobacterium salmoniphilum outbreak and Mycobacterium salmoniphilum-like strains.</title>
        <authorList>
            <person name="Behra P.R.K."/>
            <person name="Das S."/>
            <person name="Pettersson B.M.F."/>
            <person name="Shirreff L."/>
            <person name="DuCote T."/>
            <person name="Jacobsson K.G."/>
            <person name="Ennis D.G."/>
            <person name="Kirsebom L.A."/>
        </authorList>
    </citation>
    <scope>NUCLEOTIDE SEQUENCE [LARGE SCALE GENOMIC DNA]</scope>
    <source>
        <strain evidence="2 3">CCUG 63697</strain>
    </source>
</reference>
<sequence precursor="true">MNTRHTERESSIVKHAKKIGAAATALAAASVVAPPAAHAGAHTVTYSVWVDEPVQNSYRVNYASGDGPNRPGDPNLFLTPGDVWTREVTMDDPTQWAYLIIVYNGFAPANPRGTHCEIKVDGAVKATGASICSIQSLRAGFGPPGTM</sequence>
<protein>
    <recommendedName>
        <fullName evidence="4">Secreted protein</fullName>
    </recommendedName>
</protein>
<accession>A0A4R8RBR5</accession>
<evidence type="ECO:0000313" key="2">
    <source>
        <dbReference type="EMBL" id="TDZ53841.1"/>
    </source>
</evidence>
<evidence type="ECO:0008006" key="4">
    <source>
        <dbReference type="Google" id="ProtNLM"/>
    </source>
</evidence>
<dbReference type="AlphaFoldDB" id="A0A4R8RBR5"/>
<proteinExistence type="predicted"/>
<evidence type="ECO:0000313" key="3">
    <source>
        <dbReference type="Proteomes" id="UP000295165"/>
    </source>
</evidence>
<name>A0A4R8RBR5_9MYCO</name>
<dbReference type="EMBL" id="PECC01000009">
    <property type="protein sequence ID" value="TDZ53841.1"/>
    <property type="molecule type" value="Genomic_DNA"/>
</dbReference>